<dbReference type="Proteomes" id="UP001153076">
    <property type="component" value="Unassembled WGS sequence"/>
</dbReference>
<dbReference type="SUPFAM" id="SSF52047">
    <property type="entry name" value="RNI-like"/>
    <property type="match status" value="1"/>
</dbReference>
<dbReference type="OrthoDB" id="1928346at2759"/>
<evidence type="ECO:0000256" key="1">
    <source>
        <dbReference type="ARBA" id="ARBA00022821"/>
    </source>
</evidence>
<name>A0A9Q1GLB3_9CARY</name>
<organism evidence="2 3">
    <name type="scientific">Carnegiea gigantea</name>
    <dbReference type="NCBI Taxonomy" id="171969"/>
    <lineage>
        <taxon>Eukaryota</taxon>
        <taxon>Viridiplantae</taxon>
        <taxon>Streptophyta</taxon>
        <taxon>Embryophyta</taxon>
        <taxon>Tracheophyta</taxon>
        <taxon>Spermatophyta</taxon>
        <taxon>Magnoliopsida</taxon>
        <taxon>eudicotyledons</taxon>
        <taxon>Gunneridae</taxon>
        <taxon>Pentapetalae</taxon>
        <taxon>Caryophyllales</taxon>
        <taxon>Cactineae</taxon>
        <taxon>Cactaceae</taxon>
        <taxon>Cactoideae</taxon>
        <taxon>Echinocereeae</taxon>
        <taxon>Carnegiea</taxon>
    </lineage>
</organism>
<evidence type="ECO:0000313" key="2">
    <source>
        <dbReference type="EMBL" id="KAJ8422816.1"/>
    </source>
</evidence>
<sequence>MLRYSAAAHPRCGPFKFGIGEDKEDDGMPWHCLRHCLRSLELSELPKLVNLPNGMRYLTALHSLHIEACGELESVPEWMPELTSLKQLIILDCSDGQSSPVFSRHLSVRPSEQSPIVRLLREVSSPIGFGSDSSAVHFQMFLTMHMSRDSRVVRWRIPFGKLTSLGRYPRLQLRIL</sequence>
<proteinExistence type="predicted"/>
<dbReference type="InterPro" id="IPR032675">
    <property type="entry name" value="LRR_dom_sf"/>
</dbReference>
<dbReference type="Gene3D" id="3.80.10.10">
    <property type="entry name" value="Ribonuclease Inhibitor"/>
    <property type="match status" value="1"/>
</dbReference>
<keyword evidence="3" id="KW-1185">Reference proteome</keyword>
<dbReference type="PANTHER" id="PTHR36766:SF70">
    <property type="entry name" value="DISEASE RESISTANCE PROTEIN RGA4"/>
    <property type="match status" value="1"/>
</dbReference>
<protein>
    <recommendedName>
        <fullName evidence="4">Disease resistance protein</fullName>
    </recommendedName>
</protein>
<evidence type="ECO:0008006" key="4">
    <source>
        <dbReference type="Google" id="ProtNLM"/>
    </source>
</evidence>
<gene>
    <name evidence="2" type="ORF">Cgig2_018017</name>
</gene>
<comment type="caution">
    <text evidence="2">The sequence shown here is derived from an EMBL/GenBank/DDBJ whole genome shotgun (WGS) entry which is preliminary data.</text>
</comment>
<dbReference type="EMBL" id="JAKOGI010002137">
    <property type="protein sequence ID" value="KAJ8422816.1"/>
    <property type="molecule type" value="Genomic_DNA"/>
</dbReference>
<accession>A0A9Q1GLB3</accession>
<dbReference type="AlphaFoldDB" id="A0A9Q1GLB3"/>
<reference evidence="2" key="1">
    <citation type="submission" date="2022-04" db="EMBL/GenBank/DDBJ databases">
        <title>Carnegiea gigantea Genome sequencing and assembly v2.</title>
        <authorList>
            <person name="Copetti D."/>
            <person name="Sanderson M.J."/>
            <person name="Burquez A."/>
            <person name="Wojciechowski M.F."/>
        </authorList>
    </citation>
    <scope>NUCLEOTIDE SEQUENCE</scope>
    <source>
        <strain evidence="2">SGP5-SGP5p</strain>
        <tissue evidence="2">Aerial part</tissue>
    </source>
</reference>
<evidence type="ECO:0000313" key="3">
    <source>
        <dbReference type="Proteomes" id="UP001153076"/>
    </source>
</evidence>
<keyword evidence="1" id="KW-0611">Plant defense</keyword>
<dbReference type="PANTHER" id="PTHR36766">
    <property type="entry name" value="PLANT BROAD-SPECTRUM MILDEW RESISTANCE PROTEIN RPW8"/>
    <property type="match status" value="1"/>
</dbReference>
<dbReference type="GO" id="GO:0006952">
    <property type="term" value="P:defense response"/>
    <property type="evidence" value="ECO:0007669"/>
    <property type="project" value="UniProtKB-KW"/>
</dbReference>